<dbReference type="OrthoDB" id="9774536at2"/>
<dbReference type="InterPro" id="IPR056148">
    <property type="entry name" value="NQRA_2nd"/>
</dbReference>
<evidence type="ECO:0000256" key="1">
    <source>
        <dbReference type="ARBA" id="ARBA00022448"/>
    </source>
</evidence>
<dbReference type="NCBIfam" id="NF003759">
    <property type="entry name" value="PRK05352.1-2"/>
    <property type="match status" value="1"/>
</dbReference>
<organism evidence="12 13">
    <name type="scientific">Hydrocarboniclastica marina</name>
    <dbReference type="NCBI Taxonomy" id="2259620"/>
    <lineage>
        <taxon>Bacteria</taxon>
        <taxon>Pseudomonadati</taxon>
        <taxon>Pseudomonadota</taxon>
        <taxon>Gammaproteobacteria</taxon>
        <taxon>Alteromonadales</taxon>
        <taxon>Alteromonadaceae</taxon>
        <taxon>Hydrocarboniclastica</taxon>
    </lineage>
</organism>
<keyword evidence="1 8" id="KW-0813">Transport</keyword>
<evidence type="ECO:0000313" key="13">
    <source>
        <dbReference type="Proteomes" id="UP000298049"/>
    </source>
</evidence>
<dbReference type="InterPro" id="IPR022615">
    <property type="entry name" value="NqrA_C_domain"/>
</dbReference>
<evidence type="ECO:0000259" key="9">
    <source>
        <dbReference type="Pfam" id="PF05896"/>
    </source>
</evidence>
<evidence type="ECO:0000259" key="11">
    <source>
        <dbReference type="Pfam" id="PF24836"/>
    </source>
</evidence>
<accession>A0A4P7XI70</accession>
<dbReference type="Pfam" id="PF24836">
    <property type="entry name" value="NQRA_2nd"/>
    <property type="match status" value="1"/>
</dbReference>
<name>A0A4P7XI70_9ALTE</name>
<dbReference type="InterPro" id="IPR056147">
    <property type="entry name" value="NQRA_N"/>
</dbReference>
<dbReference type="KEGG" id="hmi:soil367_06335"/>
<dbReference type="RefSeq" id="WP_136547975.1">
    <property type="nucleotide sequence ID" value="NZ_CP031093.1"/>
</dbReference>
<dbReference type="NCBIfam" id="NF003761">
    <property type="entry name" value="PRK05352.1-4"/>
    <property type="match status" value="1"/>
</dbReference>
<evidence type="ECO:0000313" key="12">
    <source>
        <dbReference type="EMBL" id="QCF25567.1"/>
    </source>
</evidence>
<protein>
    <recommendedName>
        <fullName evidence="8">Na(+)-translocating NADH-quinone reductase subunit A</fullName>
        <shortName evidence="8">Na(+)-NQR subunit A</shortName>
        <shortName evidence="8">Na(+)-translocating NQR subunit A</shortName>
        <ecNumber evidence="8">7.2.1.1</ecNumber>
    </recommendedName>
    <alternativeName>
        <fullName evidence="8">NQR complex subunit A</fullName>
    </alternativeName>
    <alternativeName>
        <fullName evidence="8">NQR-1 subunit A</fullName>
    </alternativeName>
</protein>
<evidence type="ECO:0000256" key="6">
    <source>
        <dbReference type="ARBA" id="ARBA00023075"/>
    </source>
</evidence>
<evidence type="ECO:0000256" key="5">
    <source>
        <dbReference type="ARBA" id="ARBA00023065"/>
    </source>
</evidence>
<feature type="domain" description="NqrA second alpha/beta" evidence="11">
    <location>
        <begin position="115"/>
        <end position="258"/>
    </location>
</feature>
<feature type="domain" description="NqrA N-terminal barrel-sandwich hybrid" evidence="9">
    <location>
        <begin position="2"/>
        <end position="95"/>
    </location>
</feature>
<keyword evidence="2 8" id="KW-1278">Translocase</keyword>
<dbReference type="EC" id="7.2.1.1" evidence="8"/>
<dbReference type="PANTHER" id="PTHR37839:SF1">
    <property type="entry name" value="NA(+)-TRANSLOCATING NADH-QUINONE REDUCTASE SUBUNIT A"/>
    <property type="match status" value="1"/>
</dbReference>
<sequence length="449" mass="48975">MIKIKKGLDLPISGAPEQTISAGRAVSEVALVGFDYVGMKPTMMVREGDRVKRGSLLFVDKKTEGVQYTSPAGGTVKAINRGDRRVFQSVVIEIDQNEEVETFPSYTVAQLDSVERQQVVDNLVKSGLWTLLRTRPYSKVPAINSVPHSIFVPVMDTNPLAADPEVIVAEEPEAFTVGLQVLTKLTTGKVFVCSGPDAKLPLPENKAVEQHSFSGPHPAGNVGTHIHNLDPASGTKTVWHVGYQDVIAIAKLFLTGEVPAERVVAITGPQAVKPRLVRTRVGASLDQLLEGEANSGPVLRMISGSVFGGRTAAGPIAYLGRYSNQITILEEGHKREFMGWITPGSDKFSRLNIYISRLFRRKPFDMNTTTNGSERAMVPVGLYEEVMPLDILPTPLLRSLIVGDTEMAQKLGALELDEEDLALCTFVCPGKYEYGPILRQNLTRIEVEG</sequence>
<dbReference type="AlphaFoldDB" id="A0A4P7XI70"/>
<keyword evidence="7 8" id="KW-0739">Sodium transport</keyword>
<comment type="function">
    <text evidence="8">NQR complex catalyzes the reduction of ubiquinone-1 to ubiquinol by two successive reactions, coupled with the transport of Na(+) ions from the cytoplasm to the periplasm. NqrA to NqrE are probably involved in the second step, the conversion of ubisemiquinone to ubiquinol.</text>
</comment>
<keyword evidence="13" id="KW-1185">Reference proteome</keyword>
<reference evidence="12 13" key="1">
    <citation type="submission" date="2018-07" db="EMBL/GenBank/DDBJ databases">
        <title>Marsedoiliclastica nanhaica gen. nov. sp. nov., a novel marine hydrocarbonoclastic bacterium isolated from an in-situ enriched hydrocarbon-degrading consortium in deep-sea sediment.</title>
        <authorList>
            <person name="Dong C."/>
            <person name="Ma T."/>
            <person name="Liu R."/>
            <person name="Shao Z."/>
        </authorList>
    </citation>
    <scope>NUCLEOTIDE SEQUENCE [LARGE SCALE GENOMIC DNA]</scope>
    <source>
        <strain evidence="13">soil36-7</strain>
    </source>
</reference>
<dbReference type="NCBIfam" id="TIGR01936">
    <property type="entry name" value="nqrA"/>
    <property type="match status" value="1"/>
</dbReference>
<dbReference type="GO" id="GO:0016655">
    <property type="term" value="F:oxidoreductase activity, acting on NAD(P)H, quinone or similar compound as acceptor"/>
    <property type="evidence" value="ECO:0007669"/>
    <property type="project" value="UniProtKB-UniRule"/>
</dbReference>
<dbReference type="InterPro" id="IPR008703">
    <property type="entry name" value="NqrA"/>
</dbReference>
<comment type="catalytic activity">
    <reaction evidence="8">
        <text>a ubiquinone + n Na(+)(in) + NADH + H(+) = a ubiquinol + n Na(+)(out) + NAD(+)</text>
        <dbReference type="Rhea" id="RHEA:47748"/>
        <dbReference type="Rhea" id="RHEA-COMP:9565"/>
        <dbReference type="Rhea" id="RHEA-COMP:9566"/>
        <dbReference type="ChEBI" id="CHEBI:15378"/>
        <dbReference type="ChEBI" id="CHEBI:16389"/>
        <dbReference type="ChEBI" id="CHEBI:17976"/>
        <dbReference type="ChEBI" id="CHEBI:29101"/>
        <dbReference type="ChEBI" id="CHEBI:57540"/>
        <dbReference type="ChEBI" id="CHEBI:57945"/>
        <dbReference type="EC" id="7.2.1.1"/>
    </reaction>
</comment>
<proteinExistence type="inferred from homology"/>
<keyword evidence="4 8" id="KW-0915">Sodium</keyword>
<feature type="domain" description="Na(+)-translocating NADH-quinone reductase subunit A C-terminal" evidence="10">
    <location>
        <begin position="263"/>
        <end position="312"/>
    </location>
</feature>
<evidence type="ECO:0000256" key="3">
    <source>
        <dbReference type="ARBA" id="ARBA00023027"/>
    </source>
</evidence>
<evidence type="ECO:0000256" key="7">
    <source>
        <dbReference type="ARBA" id="ARBA00023201"/>
    </source>
</evidence>
<dbReference type="PANTHER" id="PTHR37839">
    <property type="entry name" value="NA(+)-TRANSLOCATING NADH-QUINONE REDUCTASE SUBUNIT A"/>
    <property type="match status" value="1"/>
</dbReference>
<dbReference type="Proteomes" id="UP000298049">
    <property type="component" value="Chromosome"/>
</dbReference>
<dbReference type="EMBL" id="CP031093">
    <property type="protein sequence ID" value="QCF25567.1"/>
    <property type="molecule type" value="Genomic_DNA"/>
</dbReference>
<dbReference type="HAMAP" id="MF_00425">
    <property type="entry name" value="NqrA"/>
    <property type="match status" value="1"/>
</dbReference>
<evidence type="ECO:0000256" key="2">
    <source>
        <dbReference type="ARBA" id="ARBA00022967"/>
    </source>
</evidence>
<comment type="subunit">
    <text evidence="8">Composed of six subunits; NqrA, NqrB, NqrC, NqrD, NqrE and NqrF.</text>
</comment>
<gene>
    <name evidence="8" type="primary">nqrA</name>
    <name evidence="12" type="ORF">soil367_06335</name>
</gene>
<dbReference type="Pfam" id="PF05896">
    <property type="entry name" value="NQRA_N"/>
    <property type="match status" value="1"/>
</dbReference>
<keyword evidence="6 8" id="KW-0830">Ubiquinone</keyword>
<keyword evidence="5 8" id="KW-0406">Ion transport</keyword>
<evidence type="ECO:0000259" key="10">
    <source>
        <dbReference type="Pfam" id="PF11973"/>
    </source>
</evidence>
<comment type="similarity">
    <text evidence="8">Belongs to the NqrA family.</text>
</comment>
<evidence type="ECO:0000256" key="8">
    <source>
        <dbReference type="HAMAP-Rule" id="MF_00425"/>
    </source>
</evidence>
<dbReference type="Pfam" id="PF11973">
    <property type="entry name" value="NQRA_SLBB"/>
    <property type="match status" value="1"/>
</dbReference>
<evidence type="ECO:0000256" key="4">
    <source>
        <dbReference type="ARBA" id="ARBA00023053"/>
    </source>
</evidence>
<keyword evidence="3 8" id="KW-0520">NAD</keyword>
<dbReference type="GO" id="GO:0006814">
    <property type="term" value="P:sodium ion transport"/>
    <property type="evidence" value="ECO:0007669"/>
    <property type="project" value="UniProtKB-UniRule"/>
</dbReference>